<gene>
    <name evidence="1" type="ORF">JKP88DRAFT_225746</name>
</gene>
<comment type="caution">
    <text evidence="1">The sequence shown here is derived from an EMBL/GenBank/DDBJ whole genome shotgun (WGS) entry which is preliminary data.</text>
</comment>
<protein>
    <submittedName>
        <fullName evidence="1">Uncharacterized protein</fullName>
    </submittedName>
</protein>
<evidence type="ECO:0000313" key="2">
    <source>
        <dbReference type="Proteomes" id="UP000664859"/>
    </source>
</evidence>
<proteinExistence type="predicted"/>
<sequence>MSAYAHARSLPRVLHWLRRLQSSRGKLGFGVWACAIEAAHAAGDAEAADALFAEADAAGAMAVLYRRMRWYKSREGGRIMRDVASVSRRAQNTALDVCACGSGVARAAVCAEAAMLSAGTARARYRYRYVYVSGRTPHQQALAAMVAECAESAGLQAVAVTHVPGLLVLKRPSPPAE</sequence>
<accession>A0A835YMH0</accession>
<evidence type="ECO:0000313" key="1">
    <source>
        <dbReference type="EMBL" id="KAG5178067.1"/>
    </source>
</evidence>
<dbReference type="AlphaFoldDB" id="A0A835YMH0"/>
<reference evidence="1" key="1">
    <citation type="submission" date="2021-02" db="EMBL/GenBank/DDBJ databases">
        <title>First Annotated Genome of the Yellow-green Alga Tribonema minus.</title>
        <authorList>
            <person name="Mahan K.M."/>
        </authorList>
    </citation>
    <scope>NUCLEOTIDE SEQUENCE</scope>
    <source>
        <strain evidence="1">UTEX B ZZ1240</strain>
    </source>
</reference>
<organism evidence="1 2">
    <name type="scientific">Tribonema minus</name>
    <dbReference type="NCBI Taxonomy" id="303371"/>
    <lineage>
        <taxon>Eukaryota</taxon>
        <taxon>Sar</taxon>
        <taxon>Stramenopiles</taxon>
        <taxon>Ochrophyta</taxon>
        <taxon>PX clade</taxon>
        <taxon>Xanthophyceae</taxon>
        <taxon>Tribonematales</taxon>
        <taxon>Tribonemataceae</taxon>
        <taxon>Tribonema</taxon>
    </lineage>
</organism>
<dbReference type="EMBL" id="JAFCMP010000518">
    <property type="protein sequence ID" value="KAG5178067.1"/>
    <property type="molecule type" value="Genomic_DNA"/>
</dbReference>
<name>A0A835YMH0_9STRA</name>
<keyword evidence="2" id="KW-1185">Reference proteome</keyword>
<dbReference type="Proteomes" id="UP000664859">
    <property type="component" value="Unassembled WGS sequence"/>
</dbReference>